<feature type="region of interest" description="Disordered" evidence="2">
    <location>
        <begin position="316"/>
        <end position="382"/>
    </location>
</feature>
<dbReference type="OrthoDB" id="2289680at2759"/>
<evidence type="ECO:0000313" key="3">
    <source>
        <dbReference type="EMBL" id="SAL96012.1"/>
    </source>
</evidence>
<dbReference type="SUPFAM" id="SSF50630">
    <property type="entry name" value="Acid proteases"/>
    <property type="match status" value="1"/>
</dbReference>
<feature type="region of interest" description="Disordered" evidence="2">
    <location>
        <begin position="582"/>
        <end position="602"/>
    </location>
</feature>
<protein>
    <submittedName>
        <fullName evidence="3">Uncharacterized protein</fullName>
    </submittedName>
</protein>
<feature type="non-terminal residue" evidence="3">
    <location>
        <position position="663"/>
    </location>
</feature>
<keyword evidence="4" id="KW-1185">Reference proteome</keyword>
<dbReference type="STRING" id="4829.A0A163IY83"/>
<feature type="coiled-coil region" evidence="1">
    <location>
        <begin position="408"/>
        <end position="435"/>
    </location>
</feature>
<evidence type="ECO:0000313" key="4">
    <source>
        <dbReference type="Proteomes" id="UP000078561"/>
    </source>
</evidence>
<dbReference type="AlphaFoldDB" id="A0A163IY83"/>
<dbReference type="EMBL" id="LT550493">
    <property type="protein sequence ID" value="SAL96012.1"/>
    <property type="molecule type" value="Genomic_DNA"/>
</dbReference>
<name>A0A163IY83_ABSGL</name>
<feature type="compositionally biased region" description="Basic and acidic residues" evidence="2">
    <location>
        <begin position="582"/>
        <end position="591"/>
    </location>
</feature>
<reference evidence="3" key="1">
    <citation type="submission" date="2016-04" db="EMBL/GenBank/DDBJ databases">
        <authorList>
            <person name="Evans L.H."/>
            <person name="Alamgir A."/>
            <person name="Owens N."/>
            <person name="Weber N.D."/>
            <person name="Virtaneva K."/>
            <person name="Barbian K."/>
            <person name="Babar A."/>
            <person name="Rosenke K."/>
        </authorList>
    </citation>
    <scope>NUCLEOTIDE SEQUENCE [LARGE SCALE GENOMIC DNA]</scope>
    <source>
        <strain evidence="3">CBS 101.48</strain>
    </source>
</reference>
<keyword evidence="1" id="KW-0175">Coiled coil</keyword>
<proteinExistence type="predicted"/>
<dbReference type="InterPro" id="IPR021109">
    <property type="entry name" value="Peptidase_aspartic_dom_sf"/>
</dbReference>
<gene>
    <name evidence="3" type="primary">ABSGL_01354.1 scaffold 1268</name>
</gene>
<feature type="compositionally biased region" description="Low complexity" evidence="2">
    <location>
        <begin position="334"/>
        <end position="352"/>
    </location>
</feature>
<accession>A0A163IY83</accession>
<dbReference type="InParanoid" id="A0A163IY83"/>
<dbReference type="Proteomes" id="UP000078561">
    <property type="component" value="Unassembled WGS sequence"/>
</dbReference>
<feature type="coiled-coil region" evidence="1">
    <location>
        <begin position="105"/>
        <end position="132"/>
    </location>
</feature>
<dbReference type="Gene3D" id="2.40.70.10">
    <property type="entry name" value="Acid Proteases"/>
    <property type="match status" value="1"/>
</dbReference>
<organism evidence="3">
    <name type="scientific">Absidia glauca</name>
    <name type="common">Pin mould</name>
    <dbReference type="NCBI Taxonomy" id="4829"/>
    <lineage>
        <taxon>Eukaryota</taxon>
        <taxon>Fungi</taxon>
        <taxon>Fungi incertae sedis</taxon>
        <taxon>Mucoromycota</taxon>
        <taxon>Mucoromycotina</taxon>
        <taxon>Mucoromycetes</taxon>
        <taxon>Mucorales</taxon>
        <taxon>Cunninghamellaceae</taxon>
        <taxon>Absidia</taxon>
    </lineage>
</organism>
<evidence type="ECO:0000256" key="1">
    <source>
        <dbReference type="SAM" id="Coils"/>
    </source>
</evidence>
<evidence type="ECO:0000256" key="2">
    <source>
        <dbReference type="SAM" id="MobiDB-lite"/>
    </source>
</evidence>
<sequence>MSSEATVGPVLPFENVDDVFMEDSSSRSEENLAVGEAVLLEERTSAERCAAEEAKEALRKEEIRDTLLATIRATEEELRKTVQLFQQLIIRGASQKDFDGNEKKQATLARALKRMKEDIEGYQAKKESKKEVNVPKNLPALQMEGDKDAVANKTKFETIDRFVDVFEMVLYQHQLGQDSHWEACLISSLQHSMDKITWFRENLMDKKLTWSAAKVLIKKQYGGDHSLSWYLEKLTSMTASRHENPAKFVEKFCTVLRGAAVEDSVGFGSILMKALANHSDLVKQVKATYASTDAAHRPVFNVAYVARVVPLLYIDPGNDNEDDHSRKRQRSQHRNNSSNSSNNNNGNPYNGKGNHHHHNKNGNHGNGNGNKRFKNGSGSHNFKMASNKCRHCNEPWRHGHHCKEFFDNKRRQAENNDLRARMATMEERLATQDVELAMRKIDLNECKLQSRMAKIKEETVLKNGSFIVPITVESHEIWALLDSGCNFTSVDKNFAKNKNFSFTQTFGTIGLADATHSTQRIGKTKPLNVLYNDKTCMIQFEVMNLPSDENYQCVIGTDSFAKLGIFFYGLAVTHHSKPTLRCEEDERKDVPTPDNSPAGTKEEQQRFKDAIATSMHNNQQVDKKSFCTVPESIVTLDTPPVDKAVLSWYQDGTIVRAGVNTEW</sequence>